<keyword evidence="2" id="KW-0812">Transmembrane</keyword>
<keyword evidence="2" id="KW-1133">Transmembrane helix</keyword>
<keyword evidence="2" id="KW-0472">Membrane</keyword>
<feature type="transmembrane region" description="Helical" evidence="2">
    <location>
        <begin position="41"/>
        <end position="65"/>
    </location>
</feature>
<dbReference type="Pfam" id="PF14257">
    <property type="entry name" value="DUF4349"/>
    <property type="match status" value="1"/>
</dbReference>
<dbReference type="InterPro" id="IPR025645">
    <property type="entry name" value="DUF4349"/>
</dbReference>
<gene>
    <name evidence="4" type="ORF">SM116_10735</name>
</gene>
<proteinExistence type="predicted"/>
<dbReference type="RefSeq" id="WP_320940978.1">
    <property type="nucleotide sequence ID" value="NZ_CP139368.1"/>
</dbReference>
<evidence type="ECO:0000313" key="5">
    <source>
        <dbReference type="Proteomes" id="UP001323798"/>
    </source>
</evidence>
<reference evidence="4 5" key="1">
    <citation type="submission" date="2023-11" db="EMBL/GenBank/DDBJ databases">
        <title>Genome sequence of Microbacterium rhizosphaerae KACC 19337.</title>
        <authorList>
            <person name="Choi H."/>
            <person name="Kim S."/>
            <person name="Kim Y."/>
            <person name="Kwon S.-W."/>
            <person name="Heo J."/>
        </authorList>
    </citation>
    <scope>NUCLEOTIDE SEQUENCE [LARGE SCALE GENOMIC DNA]</scope>
    <source>
        <strain evidence="4 5">KACC 19337</strain>
    </source>
</reference>
<sequence length="375" mass="37436">MDAASPRLPEIDDARLDVVEAGLFAGIAREREARGRRRRRIWIGAGAVAAVVVVALVIVPAAGLLGVGGATSGSGGIAVAPVPPQGVSGTGANDSEKSVGSGSAGSGAANSTAGGSGASSGSGTSASPRDVVTTASATVQVADVRTAASRIGANAKSHGGYVQSMNVGQTGAAPLPQTGQGVSQPIEPSPPVSGAWITVRVPADRLDDVVTSLSDVGTVEASTVDRQDVTDQATVLRSQVAASQASVDRLTELMGKAGSVADLLAAESALTDRQAALASEQQQLKALDDQVAMSTLTVTLLPHEAAKPASAAGFGSGLVAGWNSLVAALNGIVVAIGFLLPWLVVAAIVALVVWGIVALVRRRRRPLPQPMPPAE</sequence>
<dbReference type="Proteomes" id="UP001323798">
    <property type="component" value="Chromosome"/>
</dbReference>
<evidence type="ECO:0000256" key="1">
    <source>
        <dbReference type="SAM" id="MobiDB-lite"/>
    </source>
</evidence>
<feature type="compositionally biased region" description="Low complexity" evidence="1">
    <location>
        <begin position="121"/>
        <end position="131"/>
    </location>
</feature>
<organism evidence="4 5">
    <name type="scientific">Microbacterium rhizosphaerae</name>
    <dbReference type="NCBI Taxonomy" id="1678237"/>
    <lineage>
        <taxon>Bacteria</taxon>
        <taxon>Bacillati</taxon>
        <taxon>Actinomycetota</taxon>
        <taxon>Actinomycetes</taxon>
        <taxon>Micrococcales</taxon>
        <taxon>Microbacteriaceae</taxon>
        <taxon>Microbacterium</taxon>
    </lineage>
</organism>
<feature type="domain" description="DUF4349" evidence="3">
    <location>
        <begin position="129"/>
        <end position="354"/>
    </location>
</feature>
<accession>A0ABZ0SIB3</accession>
<keyword evidence="5" id="KW-1185">Reference proteome</keyword>
<protein>
    <submittedName>
        <fullName evidence="4">DUF4349 domain-containing protein</fullName>
    </submittedName>
</protein>
<evidence type="ECO:0000259" key="3">
    <source>
        <dbReference type="Pfam" id="PF14257"/>
    </source>
</evidence>
<feature type="region of interest" description="Disordered" evidence="1">
    <location>
        <begin position="87"/>
        <end position="131"/>
    </location>
</feature>
<feature type="region of interest" description="Disordered" evidence="1">
    <location>
        <begin position="158"/>
        <end position="189"/>
    </location>
</feature>
<feature type="transmembrane region" description="Helical" evidence="2">
    <location>
        <begin position="332"/>
        <end position="360"/>
    </location>
</feature>
<evidence type="ECO:0000313" key="4">
    <source>
        <dbReference type="EMBL" id="WPR88258.1"/>
    </source>
</evidence>
<evidence type="ECO:0000256" key="2">
    <source>
        <dbReference type="SAM" id="Phobius"/>
    </source>
</evidence>
<name>A0ABZ0SIB3_9MICO</name>
<dbReference type="EMBL" id="CP139368">
    <property type="protein sequence ID" value="WPR88258.1"/>
    <property type="molecule type" value="Genomic_DNA"/>
</dbReference>